<accession>A0A1H6FMP0</accession>
<sequence length="172" mass="19453">MRSRLFACLQDRREKKAMRGGRMERGSAGLADRERSADREQPLRALQHANRIRSARARMKRAIARGELSVAEVLVECPEHVKTMAIADLLMCQRRWGETRCRRLLETVGISERRPVGSLTQRQRLVVAAMLEWRERLGQSEPSLAPVARQPFLRLPGEVPSAVGGRYGAIPC</sequence>
<feature type="compositionally biased region" description="Basic and acidic residues" evidence="1">
    <location>
        <begin position="21"/>
        <end position="41"/>
    </location>
</feature>
<proteinExistence type="predicted"/>
<feature type="region of interest" description="Disordered" evidence="1">
    <location>
        <begin position="16"/>
        <end position="41"/>
    </location>
</feature>
<dbReference type="Proteomes" id="UP000222056">
    <property type="component" value="Unassembled WGS sequence"/>
</dbReference>
<gene>
    <name evidence="2" type="ORF">SAMN02745716_1008</name>
</gene>
<evidence type="ECO:0000313" key="3">
    <source>
        <dbReference type="Proteomes" id="UP000222056"/>
    </source>
</evidence>
<reference evidence="3" key="1">
    <citation type="submission" date="2016-10" db="EMBL/GenBank/DDBJ databases">
        <authorList>
            <person name="Varghese N."/>
            <person name="Submissions S."/>
        </authorList>
    </citation>
    <scope>NUCLEOTIDE SEQUENCE [LARGE SCALE GENOMIC DNA]</scope>
    <source>
        <strain evidence="3">ATCC 35263</strain>
    </source>
</reference>
<name>A0A1H6FMP0_THEAL</name>
<organism evidence="2 3">
    <name type="scientific">Thermoleophilum album</name>
    <dbReference type="NCBI Taxonomy" id="29539"/>
    <lineage>
        <taxon>Bacteria</taxon>
        <taxon>Bacillati</taxon>
        <taxon>Actinomycetota</taxon>
        <taxon>Thermoleophilia</taxon>
        <taxon>Thermoleophilales</taxon>
        <taxon>Thermoleophilaceae</taxon>
        <taxon>Thermoleophilum</taxon>
    </lineage>
</organism>
<dbReference type="EMBL" id="FNWJ01000001">
    <property type="protein sequence ID" value="SEH12179.1"/>
    <property type="molecule type" value="Genomic_DNA"/>
</dbReference>
<dbReference type="AlphaFoldDB" id="A0A1H6FMP0"/>
<dbReference type="Gene3D" id="1.10.8.50">
    <property type="match status" value="1"/>
</dbReference>
<evidence type="ECO:0000256" key="1">
    <source>
        <dbReference type="SAM" id="MobiDB-lite"/>
    </source>
</evidence>
<keyword evidence="3" id="KW-1185">Reference proteome</keyword>
<protein>
    <submittedName>
        <fullName evidence="2">Uncharacterized protein</fullName>
    </submittedName>
</protein>
<evidence type="ECO:0000313" key="2">
    <source>
        <dbReference type="EMBL" id="SEH12179.1"/>
    </source>
</evidence>